<name>A0ABQ1K4G0_9FLAO</name>
<accession>A0ABQ1K4G0</accession>
<dbReference type="RefSeq" id="WP_188621791.1">
    <property type="nucleotide sequence ID" value="NZ_BMJE01000008.1"/>
</dbReference>
<evidence type="ECO:0000313" key="1">
    <source>
        <dbReference type="EMBL" id="GGB85088.1"/>
    </source>
</evidence>
<reference evidence="2" key="1">
    <citation type="journal article" date="2019" name="Int. J. Syst. Evol. Microbiol.">
        <title>The Global Catalogue of Microorganisms (GCM) 10K type strain sequencing project: providing services to taxonomists for standard genome sequencing and annotation.</title>
        <authorList>
            <consortium name="The Broad Institute Genomics Platform"/>
            <consortium name="The Broad Institute Genome Sequencing Center for Infectious Disease"/>
            <person name="Wu L."/>
            <person name="Ma J."/>
        </authorList>
    </citation>
    <scope>NUCLEOTIDE SEQUENCE [LARGE SCALE GENOMIC DNA]</scope>
    <source>
        <strain evidence="2">CGMCC 1.15461</strain>
    </source>
</reference>
<gene>
    <name evidence="1" type="ORF">GCM10007424_26420</name>
</gene>
<sequence length="771" mass="86971">MDFTDLNSGGSVISFDNYNNDAFNNLASQGNSIQQTSNEIALDSPFGRDSVFYEPDYAEEHIDFPTLINFLKEGKDTIFDYRNFIGISKKDVKKTLSHGKDAIFDRMAGNSTSITVTEIYNEEKPITDRLASRYLQLDGKLNKETGVINLKKDSEDDVTVGLDFEFDPLRRKVSYKLYFYYVRATRYVVEEDSKGEIAVIITSSVYDDFEELLKLCGRTSNSNFKNKIKNAFLDALKETEELEDKVLYNGYRKEYNNVKFFRLNWLYQYIPRFVAQELDFCKTLGNVFKLSKFDRKDGLGNDTTSGVTGILTKLNPVAAYEHFYNNPDDLIELYSGFDDENSIKEFCTYFTALTFLIAGEDIKPRTFTVSEDGNAHIESNILFGDEEGKVKITNELQLPVVGFDSLSIFRYLFGKDIEINNPDNESNQFHPLDIIYIKKLDSDLNEVETIPTIALYGKYLGDTSEWSDVTDAALAVVDVIGIITSGGALSAGIRGAARLFAILDVAVSTINLGMAIPGAKGALSKTEAGKWFVTHWGLLSFCVSMGTISYYLAKGIVKYGAKFKEQLKNKKLAKQIDDLIEESKKVVNAADISNVKAIGTGGFIEYLSVLSRNMFGQEDSLSCAVACIRQLAKDRNIIITEEKIRKFGNIVKGGPTYEKQMVAASEKIFKNKSFGEGILEHVEMPVLDLSHILSENGSWVAWVKNRETDRIFHAIIIDKIENGFVYVRDPWPINGIKGIDSGEPGVEAYLKLDEFEKRWNLSNRYAFWFKN</sequence>
<dbReference type="Gene3D" id="3.90.70.10">
    <property type="entry name" value="Cysteine proteinases"/>
    <property type="match status" value="1"/>
</dbReference>
<comment type="caution">
    <text evidence="1">The sequence shown here is derived from an EMBL/GenBank/DDBJ whole genome shotgun (WGS) entry which is preliminary data.</text>
</comment>
<evidence type="ECO:0000313" key="2">
    <source>
        <dbReference type="Proteomes" id="UP000615760"/>
    </source>
</evidence>
<evidence type="ECO:0008006" key="3">
    <source>
        <dbReference type="Google" id="ProtNLM"/>
    </source>
</evidence>
<organism evidence="1 2">
    <name type="scientific">Flavobacterium suaedae</name>
    <dbReference type="NCBI Taxonomy" id="1767027"/>
    <lineage>
        <taxon>Bacteria</taxon>
        <taxon>Pseudomonadati</taxon>
        <taxon>Bacteroidota</taxon>
        <taxon>Flavobacteriia</taxon>
        <taxon>Flavobacteriales</taxon>
        <taxon>Flavobacteriaceae</taxon>
        <taxon>Flavobacterium</taxon>
    </lineage>
</organism>
<keyword evidence="2" id="KW-1185">Reference proteome</keyword>
<proteinExistence type="predicted"/>
<dbReference type="EMBL" id="BMJE01000008">
    <property type="protein sequence ID" value="GGB85088.1"/>
    <property type="molecule type" value="Genomic_DNA"/>
</dbReference>
<dbReference type="Proteomes" id="UP000615760">
    <property type="component" value="Unassembled WGS sequence"/>
</dbReference>
<protein>
    <recommendedName>
        <fullName evidence="3">Peptidase C39 domain-containing protein</fullName>
    </recommendedName>
</protein>